<evidence type="ECO:0000256" key="1">
    <source>
        <dbReference type="ARBA" id="ARBA00004141"/>
    </source>
</evidence>
<feature type="transmembrane region" description="Helical" evidence="2">
    <location>
        <begin position="115"/>
        <end position="134"/>
    </location>
</feature>
<evidence type="ECO:0000313" key="5">
    <source>
        <dbReference type="RefSeq" id="XP_002739611.1"/>
    </source>
</evidence>
<dbReference type="InterPro" id="IPR050327">
    <property type="entry name" value="Proton-linked_MCT"/>
</dbReference>
<dbReference type="Gene3D" id="1.20.1250.20">
    <property type="entry name" value="MFS general substrate transporter like domains"/>
    <property type="match status" value="1"/>
</dbReference>
<accession>A0ABM0GXL6</accession>
<feature type="domain" description="Major facilitator superfamily (MFS) profile" evidence="3">
    <location>
        <begin position="1"/>
        <end position="466"/>
    </location>
</feature>
<evidence type="ECO:0000313" key="4">
    <source>
        <dbReference type="Proteomes" id="UP000694865"/>
    </source>
</evidence>
<feature type="transmembrane region" description="Helical" evidence="2">
    <location>
        <begin position="344"/>
        <end position="367"/>
    </location>
</feature>
<protein>
    <submittedName>
        <fullName evidence="5">Monocarboxylate transporter 12-like</fullName>
    </submittedName>
</protein>
<organism evidence="4 5">
    <name type="scientific">Saccoglossus kowalevskii</name>
    <name type="common">Acorn worm</name>
    <dbReference type="NCBI Taxonomy" id="10224"/>
    <lineage>
        <taxon>Eukaryota</taxon>
        <taxon>Metazoa</taxon>
        <taxon>Hemichordata</taxon>
        <taxon>Enteropneusta</taxon>
        <taxon>Harrimaniidae</taxon>
        <taxon>Saccoglossus</taxon>
    </lineage>
</organism>
<gene>
    <name evidence="5" type="primary">LOC100376384</name>
</gene>
<dbReference type="InterPro" id="IPR011701">
    <property type="entry name" value="MFS"/>
</dbReference>
<evidence type="ECO:0000259" key="3">
    <source>
        <dbReference type="PROSITE" id="PS50850"/>
    </source>
</evidence>
<feature type="transmembrane region" description="Helical" evidence="2">
    <location>
        <begin position="84"/>
        <end position="109"/>
    </location>
</feature>
<evidence type="ECO:0000256" key="2">
    <source>
        <dbReference type="SAM" id="Phobius"/>
    </source>
</evidence>
<keyword evidence="2" id="KW-0472">Membrane</keyword>
<feature type="transmembrane region" description="Helical" evidence="2">
    <location>
        <begin position="167"/>
        <end position="185"/>
    </location>
</feature>
<feature type="transmembrane region" description="Helical" evidence="2">
    <location>
        <begin position="284"/>
        <end position="308"/>
    </location>
</feature>
<dbReference type="PROSITE" id="PS50850">
    <property type="entry name" value="MFS"/>
    <property type="match status" value="1"/>
</dbReference>
<dbReference type="PANTHER" id="PTHR11360:SF284">
    <property type="entry name" value="EG:103B4.3 PROTEIN-RELATED"/>
    <property type="match status" value="1"/>
</dbReference>
<feature type="transmembrane region" description="Helical" evidence="2">
    <location>
        <begin position="320"/>
        <end position="337"/>
    </location>
</feature>
<dbReference type="InterPro" id="IPR020846">
    <property type="entry name" value="MFS_dom"/>
</dbReference>
<proteinExistence type="predicted"/>
<reference evidence="5" key="1">
    <citation type="submission" date="2025-08" db="UniProtKB">
        <authorList>
            <consortium name="RefSeq"/>
        </authorList>
    </citation>
    <scope>IDENTIFICATION</scope>
    <source>
        <tissue evidence="5">Testes</tissue>
    </source>
</reference>
<dbReference type="InterPro" id="IPR036259">
    <property type="entry name" value="MFS_trans_sf"/>
</dbReference>
<keyword evidence="2" id="KW-0812">Transmembrane</keyword>
<dbReference type="Pfam" id="PF07690">
    <property type="entry name" value="MFS_1"/>
    <property type="match status" value="1"/>
</dbReference>
<dbReference type="SUPFAM" id="SSF103473">
    <property type="entry name" value="MFS general substrate transporter"/>
    <property type="match status" value="1"/>
</dbReference>
<sequence>MNHSKAKQDSSLYKWVVVIGCMYIQAVFAGSISASTMFLVLFAEYFQKSVGETFAVSSLQFLVRTLTAPFIGGLTRRFGCRPMVIAAGIISTIAVILTSFATSLVWVYITYGVMLGLAVSLMYGPSIVIVGQYFTQRHALANGMVFTGVAIGMMALPPLYQMLIETYGWRSALIVIAGFYMNIIVSGMLMKPLNSDNTVVQEADFNQVQDNQSNHHGDTFESTDITEECRVTQGDNITYNEVRTDIAHNHVDEVKHAAVRSTKSQRCSALRENFNITLLRHNSWLQVMCVAGVFVGFGYNIGLVHFVSKAVSENIEKLDAAFLITIMGITSLVGRSLHGWFVDLGYFSPAAVFAISLSSAGACLMGMPLSNGSYAVLAAVAACFVFSIGVCMPMYAVTLKACVGVEHLPNAIGWYLLFSGIGSMLGAPVAGRLYDLTSNYNVSFIMASSSIILAGCIVFVKLGCQKWESKKNSEQETNVSSSFRIPMRDRDYS</sequence>
<comment type="subcellular location">
    <subcellularLocation>
        <location evidence="1">Membrane</location>
        <topology evidence="1">Multi-pass membrane protein</topology>
    </subcellularLocation>
</comment>
<feature type="transmembrane region" description="Helical" evidence="2">
    <location>
        <begin position="141"/>
        <end position="161"/>
    </location>
</feature>
<feature type="transmembrane region" description="Helical" evidence="2">
    <location>
        <begin position="442"/>
        <end position="462"/>
    </location>
</feature>
<feature type="transmembrane region" description="Helical" evidence="2">
    <location>
        <begin position="373"/>
        <end position="399"/>
    </location>
</feature>
<dbReference type="Proteomes" id="UP000694865">
    <property type="component" value="Unplaced"/>
</dbReference>
<dbReference type="RefSeq" id="XP_002739611.1">
    <property type="nucleotide sequence ID" value="XM_002739565.1"/>
</dbReference>
<feature type="transmembrane region" description="Helical" evidence="2">
    <location>
        <begin position="54"/>
        <end position="72"/>
    </location>
</feature>
<feature type="transmembrane region" description="Helical" evidence="2">
    <location>
        <begin position="411"/>
        <end position="430"/>
    </location>
</feature>
<name>A0ABM0GXL6_SACKO</name>
<keyword evidence="4" id="KW-1185">Reference proteome</keyword>
<dbReference type="GeneID" id="100376384"/>
<feature type="transmembrane region" description="Helical" evidence="2">
    <location>
        <begin position="12"/>
        <end position="42"/>
    </location>
</feature>
<dbReference type="PANTHER" id="PTHR11360">
    <property type="entry name" value="MONOCARBOXYLATE TRANSPORTER"/>
    <property type="match status" value="1"/>
</dbReference>
<keyword evidence="2" id="KW-1133">Transmembrane helix</keyword>
<dbReference type="CDD" id="cd17352">
    <property type="entry name" value="MFS_MCT_SLC16"/>
    <property type="match status" value="1"/>
</dbReference>